<dbReference type="Proteomes" id="UP000194218">
    <property type="component" value="Chromosome"/>
</dbReference>
<gene>
    <name evidence="1" type="ORF">CAG99_00375</name>
</gene>
<dbReference type="KEGG" id="smao:CAG99_00375"/>
<name>A0A1W7CSZ2_9ACTN</name>
<organism evidence="1 2">
    <name type="scientific">Streptomyces marincola</name>
    <dbReference type="NCBI Taxonomy" id="2878388"/>
    <lineage>
        <taxon>Bacteria</taxon>
        <taxon>Bacillati</taxon>
        <taxon>Actinomycetota</taxon>
        <taxon>Actinomycetes</taxon>
        <taxon>Kitasatosporales</taxon>
        <taxon>Streptomycetaceae</taxon>
        <taxon>Streptomyces</taxon>
    </lineage>
</organism>
<evidence type="ECO:0000313" key="2">
    <source>
        <dbReference type="Proteomes" id="UP000194218"/>
    </source>
</evidence>
<keyword evidence="2" id="KW-1185">Reference proteome</keyword>
<proteinExistence type="predicted"/>
<evidence type="ECO:0000313" key="1">
    <source>
        <dbReference type="EMBL" id="ARQ67500.1"/>
    </source>
</evidence>
<dbReference type="AlphaFoldDB" id="A0A1W7CSZ2"/>
<dbReference type="EMBL" id="CP021121">
    <property type="protein sequence ID" value="ARQ67500.1"/>
    <property type="molecule type" value="Genomic_DNA"/>
</dbReference>
<accession>A0A1W7CSZ2</accession>
<protein>
    <submittedName>
        <fullName evidence="1">Uncharacterized protein</fullName>
    </submittedName>
</protein>
<sequence length="214" mass="23209">MTGVVGLLSGLRHWRNPGRAWRLARRVWARMSARARAAHEARVAAVTGQGVPGGRVADPARGVRGRLVAPGVLGRAARVLLGKTNNPNDGGNGGMGMDEATTFTRLSDSAEVMLQAARSFEPERMAEFQALIEDLPIAMSLVQETVRVLAEKSAETLPVEARVVEEIGVGYRSMNRVIAALEEVPAVYRQAHAADLERIDNPRNGLDAERKWNV</sequence>
<reference evidence="1 2" key="1">
    <citation type="submission" date="2017-05" db="EMBL/GenBank/DDBJ databases">
        <title>Complete genome sequence of Streptomyces sp. SCSIO 03032 revealed the diverse biosynthetic pathways for its bioactive secondary metabolites.</title>
        <authorList>
            <person name="Ma L."/>
            <person name="Zhu Y."/>
            <person name="Zhang W."/>
            <person name="Zhang G."/>
            <person name="Tian X."/>
            <person name="Zhang S."/>
            <person name="Zhang C."/>
        </authorList>
    </citation>
    <scope>NUCLEOTIDE SEQUENCE [LARGE SCALE GENOMIC DNA]</scope>
    <source>
        <strain evidence="1 2">SCSIO 03032</strain>
    </source>
</reference>